<protein>
    <submittedName>
        <fullName evidence="1">Uncharacterized protein</fullName>
    </submittedName>
</protein>
<evidence type="ECO:0000313" key="2">
    <source>
        <dbReference type="Proteomes" id="UP000054771"/>
    </source>
</evidence>
<gene>
    <name evidence="1" type="ORF">ASPCAL05101</name>
</gene>
<name>A0A0U5FZY2_ASPCI</name>
<dbReference type="AlphaFoldDB" id="A0A0U5FZY2"/>
<organism evidence="1 2">
    <name type="scientific">Aspergillus calidoustus</name>
    <dbReference type="NCBI Taxonomy" id="454130"/>
    <lineage>
        <taxon>Eukaryota</taxon>
        <taxon>Fungi</taxon>
        <taxon>Dikarya</taxon>
        <taxon>Ascomycota</taxon>
        <taxon>Pezizomycotina</taxon>
        <taxon>Eurotiomycetes</taxon>
        <taxon>Eurotiomycetidae</taxon>
        <taxon>Eurotiales</taxon>
        <taxon>Aspergillaceae</taxon>
        <taxon>Aspergillus</taxon>
        <taxon>Aspergillus subgen. Nidulantes</taxon>
    </lineage>
</organism>
<sequence>MDVLTTTATNALEHTSGIFPVVQYVLGVGSNKSPGATWDIVDTVNNETRFIATECTLELVIRSVQPDITEGEHAETMLAERARWETPHGSRSPIVGEKRNMAQQLVNAHFSVHQLRLPGSWLVM</sequence>
<proteinExistence type="predicted"/>
<evidence type="ECO:0000313" key="1">
    <source>
        <dbReference type="EMBL" id="CEL03966.1"/>
    </source>
</evidence>
<dbReference type="STRING" id="454130.A0A0U5FZY2"/>
<dbReference type="EMBL" id="CDMC01000004">
    <property type="protein sequence ID" value="CEL03966.1"/>
    <property type="molecule type" value="Genomic_DNA"/>
</dbReference>
<dbReference type="Proteomes" id="UP000054771">
    <property type="component" value="Unassembled WGS sequence"/>
</dbReference>
<accession>A0A0U5FZY2</accession>
<keyword evidence="2" id="KW-1185">Reference proteome</keyword>
<reference evidence="2" key="1">
    <citation type="journal article" date="2016" name="Genome Announc.">
        <title>Draft genome sequences of fungus Aspergillus calidoustus.</title>
        <authorList>
            <person name="Horn F."/>
            <person name="Linde J."/>
            <person name="Mattern D.J."/>
            <person name="Walther G."/>
            <person name="Guthke R."/>
            <person name="Scherlach K."/>
            <person name="Martin K."/>
            <person name="Brakhage A.A."/>
            <person name="Petzke L."/>
            <person name="Valiante V."/>
        </authorList>
    </citation>
    <scope>NUCLEOTIDE SEQUENCE [LARGE SCALE GENOMIC DNA]</scope>
    <source>
        <strain evidence="2">SF006504</strain>
    </source>
</reference>